<dbReference type="Proteomes" id="UP001602245">
    <property type="component" value="Unassembled WGS sequence"/>
</dbReference>
<reference evidence="2 3" key="1">
    <citation type="submission" date="2024-10" db="EMBL/GenBank/DDBJ databases">
        <title>The Natural Products Discovery Center: Release of the First 8490 Sequenced Strains for Exploring Actinobacteria Biosynthetic Diversity.</title>
        <authorList>
            <person name="Kalkreuter E."/>
            <person name="Kautsar S.A."/>
            <person name="Yang D."/>
            <person name="Bader C.D."/>
            <person name="Teijaro C.N."/>
            <person name="Fluegel L."/>
            <person name="Davis C.M."/>
            <person name="Simpson J.R."/>
            <person name="Lauterbach L."/>
            <person name="Steele A.D."/>
            <person name="Gui C."/>
            <person name="Meng S."/>
            <person name="Li G."/>
            <person name="Viehrig K."/>
            <person name="Ye F."/>
            <person name="Su P."/>
            <person name="Kiefer A.F."/>
            <person name="Nichols A."/>
            <person name="Cepeda A.J."/>
            <person name="Yan W."/>
            <person name="Fan B."/>
            <person name="Jiang Y."/>
            <person name="Adhikari A."/>
            <person name="Zheng C.-J."/>
            <person name="Schuster L."/>
            <person name="Cowan T.M."/>
            <person name="Smanski M.J."/>
            <person name="Chevrette M.G."/>
            <person name="De Carvalho L.P.S."/>
            <person name="Shen B."/>
        </authorList>
    </citation>
    <scope>NUCLEOTIDE SEQUENCE [LARGE SCALE GENOMIC DNA]</scope>
    <source>
        <strain evidence="2 3">NPDC000087</strain>
    </source>
</reference>
<protein>
    <submittedName>
        <fullName evidence="2">Uncharacterized protein</fullName>
    </submittedName>
</protein>
<feature type="region of interest" description="Disordered" evidence="1">
    <location>
        <begin position="201"/>
        <end position="224"/>
    </location>
</feature>
<name>A0ABW6WH46_9ACTN</name>
<dbReference type="EMBL" id="JBIAZU010000004">
    <property type="protein sequence ID" value="MFF5292599.1"/>
    <property type="molecule type" value="Genomic_DNA"/>
</dbReference>
<dbReference type="RefSeq" id="WP_020512054.1">
    <property type="nucleotide sequence ID" value="NZ_JBIAZU010000004.1"/>
</dbReference>
<organism evidence="2 3">
    <name type="scientific">Paractinoplanes globisporus</name>
    <dbReference type="NCBI Taxonomy" id="113565"/>
    <lineage>
        <taxon>Bacteria</taxon>
        <taxon>Bacillati</taxon>
        <taxon>Actinomycetota</taxon>
        <taxon>Actinomycetes</taxon>
        <taxon>Micromonosporales</taxon>
        <taxon>Micromonosporaceae</taxon>
        <taxon>Paractinoplanes</taxon>
    </lineage>
</organism>
<evidence type="ECO:0000313" key="2">
    <source>
        <dbReference type="EMBL" id="MFF5292599.1"/>
    </source>
</evidence>
<evidence type="ECO:0000313" key="3">
    <source>
        <dbReference type="Proteomes" id="UP001602245"/>
    </source>
</evidence>
<evidence type="ECO:0000256" key="1">
    <source>
        <dbReference type="SAM" id="MobiDB-lite"/>
    </source>
</evidence>
<proteinExistence type="predicted"/>
<feature type="region of interest" description="Disordered" evidence="1">
    <location>
        <begin position="1"/>
        <end position="23"/>
    </location>
</feature>
<comment type="caution">
    <text evidence="2">The sequence shown here is derived from an EMBL/GenBank/DDBJ whole genome shotgun (WGS) entry which is preliminary data.</text>
</comment>
<gene>
    <name evidence="2" type="ORF">ACFY35_24410</name>
</gene>
<keyword evidence="3" id="KW-1185">Reference proteome</keyword>
<sequence length="224" mass="24678">MSKNTVKPALTPKPRKRAKRHTETTQFDAFARRILRAYARRVADGDIENLRALVSLSTELDALARAAVQGLHGKPYKYSWQEIADRLGITKQGAQQRFGEPSTRDALDRRLLESGMGVTVATLAQVYADHYPGNPPASRCPGCGYAYPDRVAECPTLATVRPLLYRRRHEDKTALAVLSGDQHADLHAPVTARLRAAVRQSASVLPSPDPRSTLFDLNGKDPAQ</sequence>
<accession>A0ABW6WH46</accession>